<evidence type="ECO:0000313" key="6">
    <source>
        <dbReference type="EMBL" id="CAI9777905.1"/>
    </source>
</evidence>
<keyword evidence="1" id="KW-0479">Metal-binding</keyword>
<reference evidence="6" key="1">
    <citation type="submission" date="2023-05" db="EMBL/GenBank/DDBJ databases">
        <authorList>
            <person name="Huff M."/>
        </authorList>
    </citation>
    <scope>NUCLEOTIDE SEQUENCE</scope>
</reference>
<organism evidence="6 7">
    <name type="scientific">Fraxinus pennsylvanica</name>
    <dbReference type="NCBI Taxonomy" id="56036"/>
    <lineage>
        <taxon>Eukaryota</taxon>
        <taxon>Viridiplantae</taxon>
        <taxon>Streptophyta</taxon>
        <taxon>Embryophyta</taxon>
        <taxon>Tracheophyta</taxon>
        <taxon>Spermatophyta</taxon>
        <taxon>Magnoliopsida</taxon>
        <taxon>eudicotyledons</taxon>
        <taxon>Gunneridae</taxon>
        <taxon>Pentapetalae</taxon>
        <taxon>asterids</taxon>
        <taxon>lamiids</taxon>
        <taxon>Lamiales</taxon>
        <taxon>Oleaceae</taxon>
        <taxon>Oleeae</taxon>
        <taxon>Fraxinus</taxon>
    </lineage>
</organism>
<evidence type="ECO:0000256" key="2">
    <source>
        <dbReference type="ARBA" id="ARBA00022771"/>
    </source>
</evidence>
<sequence>MAVQAQNWFENMGFNPFVMCGSQDWVMGNDDGCSYFQEQRKKIHQVLDSCDNQASPSPSLPMEFLQSLSSDLQNQHLEMDLLLQLENQRLRRSVMQEETRQRALLLHKYESRIKSLILQKDEELAMARNKTTELLDFLKRAEMEAKIWKEKAIENEATVFNLNNRLNQVREKDYLMFNTGVEDAVSFCGSSSIKNSIQEGKESEDQKKKMACKLCQVKNSCVVFFPCRHLCSCKSCETVLGLCPVCESVKEASLEVLFL</sequence>
<keyword evidence="3" id="KW-0862">Zinc</keyword>
<evidence type="ECO:0000313" key="7">
    <source>
        <dbReference type="Proteomes" id="UP000834106"/>
    </source>
</evidence>
<protein>
    <recommendedName>
        <fullName evidence="5">RING-type domain-containing protein</fullName>
    </recommendedName>
</protein>
<accession>A0AAD1ZXZ8</accession>
<keyword evidence="2 4" id="KW-0863">Zinc-finger</keyword>
<dbReference type="Pfam" id="PF13920">
    <property type="entry name" value="zf-C3HC4_3"/>
    <property type="match status" value="1"/>
</dbReference>
<dbReference type="FunFam" id="3.30.40.10:FF:000239">
    <property type="entry name" value="probable BOI-related E3 ubiquitin-protein ligase 2"/>
    <property type="match status" value="1"/>
</dbReference>
<dbReference type="PANTHER" id="PTHR42647:SF71">
    <property type="entry name" value="E3 UBIQUITIN-PROTEIN LIGASE BOI"/>
    <property type="match status" value="1"/>
</dbReference>
<dbReference type="EMBL" id="OU503050">
    <property type="protein sequence ID" value="CAI9777905.1"/>
    <property type="molecule type" value="Genomic_DNA"/>
</dbReference>
<evidence type="ECO:0000256" key="1">
    <source>
        <dbReference type="ARBA" id="ARBA00022723"/>
    </source>
</evidence>
<gene>
    <name evidence="6" type="ORF">FPE_LOCUS25335</name>
</gene>
<dbReference type="InterPro" id="IPR001841">
    <property type="entry name" value="Znf_RING"/>
</dbReference>
<dbReference type="PIRSF" id="PIRSF036836">
    <property type="entry name" value="RNase_bind_SBP1"/>
    <property type="match status" value="1"/>
</dbReference>
<dbReference type="InterPro" id="IPR013083">
    <property type="entry name" value="Znf_RING/FYVE/PHD"/>
</dbReference>
<feature type="domain" description="RING-type" evidence="5">
    <location>
        <begin position="212"/>
        <end position="247"/>
    </location>
</feature>
<dbReference type="PROSITE" id="PS50089">
    <property type="entry name" value="ZF_RING_2"/>
    <property type="match status" value="1"/>
</dbReference>
<keyword evidence="7" id="KW-1185">Reference proteome</keyword>
<dbReference type="Gene3D" id="3.30.40.10">
    <property type="entry name" value="Zinc/RING finger domain, C3HC4 (zinc finger)"/>
    <property type="match status" value="1"/>
</dbReference>
<dbReference type="PANTHER" id="PTHR42647">
    <property type="entry name" value="SBP (S-RIBONUCLEASE BINDING PROTEIN) FAMILY PROTEIN"/>
    <property type="match status" value="1"/>
</dbReference>
<proteinExistence type="predicted"/>
<dbReference type="GO" id="GO:0004842">
    <property type="term" value="F:ubiquitin-protein transferase activity"/>
    <property type="evidence" value="ECO:0007669"/>
    <property type="project" value="TreeGrafter"/>
</dbReference>
<evidence type="ECO:0000256" key="4">
    <source>
        <dbReference type="PROSITE-ProRule" id="PRU00175"/>
    </source>
</evidence>
<evidence type="ECO:0000256" key="3">
    <source>
        <dbReference type="ARBA" id="ARBA00022833"/>
    </source>
</evidence>
<evidence type="ECO:0000259" key="5">
    <source>
        <dbReference type="PROSITE" id="PS50089"/>
    </source>
</evidence>
<name>A0AAD1ZXZ8_9LAMI</name>
<dbReference type="AlphaFoldDB" id="A0AAD1ZXZ8"/>
<dbReference type="GO" id="GO:0008270">
    <property type="term" value="F:zinc ion binding"/>
    <property type="evidence" value="ECO:0007669"/>
    <property type="project" value="UniProtKB-KW"/>
</dbReference>
<dbReference type="Proteomes" id="UP000834106">
    <property type="component" value="Chromosome 15"/>
</dbReference>